<dbReference type="GO" id="GO:0005096">
    <property type="term" value="F:GTPase activator activity"/>
    <property type="evidence" value="ECO:0007669"/>
    <property type="project" value="TreeGrafter"/>
</dbReference>
<dbReference type="SUPFAM" id="SSF48065">
    <property type="entry name" value="DBL homology domain (DH-domain)"/>
    <property type="match status" value="1"/>
</dbReference>
<dbReference type="PANTHER" id="PTHR22829:SF1">
    <property type="entry name" value="PHOSPHATIDYLINOSITOL 3,4,5-TRISPHOSPHATE-DEPENDENT RAC EXCHANGER 2 PROTEIN"/>
    <property type="match status" value="1"/>
</dbReference>
<accession>A0A2Y9EFI4</accession>
<dbReference type="InterPro" id="IPR036390">
    <property type="entry name" value="WH_DNA-bd_sf"/>
</dbReference>
<dbReference type="FunFam" id="1.10.10.10:FF:000090">
    <property type="entry name" value="Phosphatidylinositol-3,4,5-trisphosphate dependent Rac exchange factor 1"/>
    <property type="match status" value="1"/>
</dbReference>
<dbReference type="InterPro" id="IPR036388">
    <property type="entry name" value="WH-like_DNA-bd_sf"/>
</dbReference>
<reference evidence="8 9" key="1">
    <citation type="submission" date="2025-04" db="UniProtKB">
        <authorList>
            <consortium name="RefSeq"/>
        </authorList>
    </citation>
    <scope>IDENTIFICATION</scope>
    <source>
        <tissue evidence="8 9">Muscle</tissue>
    </source>
</reference>
<dbReference type="InterPro" id="IPR051832">
    <property type="entry name" value="mTOR-Rac_regulators"/>
</dbReference>
<dbReference type="InterPro" id="IPR035899">
    <property type="entry name" value="DBL_dom_sf"/>
</dbReference>
<dbReference type="Pfam" id="PF00621">
    <property type="entry name" value="RhoGEF"/>
    <property type="match status" value="1"/>
</dbReference>
<dbReference type="GO" id="GO:0035556">
    <property type="term" value="P:intracellular signal transduction"/>
    <property type="evidence" value="ECO:0007669"/>
    <property type="project" value="InterPro"/>
</dbReference>
<feature type="domain" description="PDZ" evidence="5">
    <location>
        <begin position="576"/>
        <end position="625"/>
    </location>
</feature>
<dbReference type="SMART" id="SM00049">
    <property type="entry name" value="DEP"/>
    <property type="match status" value="2"/>
</dbReference>
<evidence type="ECO:0000313" key="8">
    <source>
        <dbReference type="RefSeq" id="XP_023982721.1"/>
    </source>
</evidence>
<evidence type="ECO:0000313" key="7">
    <source>
        <dbReference type="Proteomes" id="UP000248484"/>
    </source>
</evidence>
<dbReference type="Gene3D" id="1.20.900.10">
    <property type="entry name" value="Dbl homology (DH) domain"/>
    <property type="match status" value="1"/>
</dbReference>
<dbReference type="RefSeq" id="XP_054947312.1">
    <property type="nucleotide sequence ID" value="XM_055091337.1"/>
</dbReference>
<dbReference type="InterPro" id="IPR000591">
    <property type="entry name" value="DEP_dom"/>
</dbReference>
<keyword evidence="1" id="KW-0344">Guanine-nucleotide releasing factor</keyword>
<dbReference type="PANTHER" id="PTHR22829">
    <property type="entry name" value="DEP DOMAIN PROTEIN"/>
    <property type="match status" value="1"/>
</dbReference>
<dbReference type="InterPro" id="IPR011993">
    <property type="entry name" value="PH-like_dom_sf"/>
</dbReference>
<dbReference type="FunFam" id="2.30.42.10:FF:000116">
    <property type="entry name" value="Phosphatidylinositol-3,4,5-trisphosphate dependent Rac exchange factor 2"/>
    <property type="match status" value="1"/>
</dbReference>
<dbReference type="SUPFAM" id="SSF50156">
    <property type="entry name" value="PDZ domain-like"/>
    <property type="match status" value="2"/>
</dbReference>
<dbReference type="Proteomes" id="UP000248484">
    <property type="component" value="Chromosome 15"/>
</dbReference>
<dbReference type="Gene3D" id="2.30.42.10">
    <property type="match status" value="2"/>
</dbReference>
<dbReference type="GO" id="GO:0005886">
    <property type="term" value="C:plasma membrane"/>
    <property type="evidence" value="ECO:0007669"/>
    <property type="project" value="TreeGrafter"/>
</dbReference>
<gene>
    <name evidence="8 9" type="primary">PREX2</name>
</gene>
<dbReference type="Gene3D" id="1.10.10.10">
    <property type="entry name" value="Winged helix-like DNA-binding domain superfamily/Winged helix DNA-binding domain"/>
    <property type="match status" value="2"/>
</dbReference>
<feature type="region of interest" description="Disordered" evidence="2">
    <location>
        <begin position="1564"/>
        <end position="1589"/>
    </location>
</feature>
<evidence type="ECO:0000313" key="9">
    <source>
        <dbReference type="RefSeq" id="XP_054947312.1"/>
    </source>
</evidence>
<keyword evidence="7" id="KW-1185">Reference proteome</keyword>
<dbReference type="InterPro" id="IPR001331">
    <property type="entry name" value="GDS_CDC24_CS"/>
</dbReference>
<dbReference type="Gene3D" id="2.30.29.30">
    <property type="entry name" value="Pleckstrin-homology domain (PH domain)/Phosphotyrosine-binding domain (PTB)"/>
    <property type="match status" value="1"/>
</dbReference>
<dbReference type="InterPro" id="IPR001849">
    <property type="entry name" value="PH_domain"/>
</dbReference>
<feature type="domain" description="PH" evidence="3">
    <location>
        <begin position="193"/>
        <end position="309"/>
    </location>
</feature>
<dbReference type="PROSITE" id="PS50010">
    <property type="entry name" value="DH_2"/>
    <property type="match status" value="1"/>
</dbReference>
<dbReference type="SUPFAM" id="SSF46785">
    <property type="entry name" value="Winged helix' DNA-binding domain"/>
    <property type="match status" value="2"/>
</dbReference>
<dbReference type="Pfam" id="PF00610">
    <property type="entry name" value="DEP"/>
    <property type="match status" value="2"/>
</dbReference>
<sequence length="1589" mass="180637">MNQCAASKLDKNVTEETVKMLFSNIEDILAVHKEFLKVVEECLHPEPNAQQEVGTCFLHFKDKFRIYDEYCSNHEKAQKLLFELNKIRTIRTFLLNCMLLGGRKNTDVPLEGYLVTPIQRICKYPLLLKELLKRTPRKHSDYTAVMEALQAMKAVCSNINEAKRQMEKLEVLEEWQSHIEGWEGSNITDTCTEMLMCGVLLKISSGNIQERVFFLFDNLLVYCKRKHRRLKNSKASTDGHRYVFRGRINTEVMEVENVDDGTADFHSSGHIVVNGWKIHNTAKNKWFVCMAKTPEEKHEWFEAILKERERRKGLKLGMEQDTWVMISEQGEKLYKMMCKQGNLIKDRKRKLTTFPKCFLGSEFVSWLLEIGEIHRPEEGVHLGQALLENGIIHHDCSQNISTVRTGALCVNIQQTPRMPSTYRCLINYLLITDKHQFKPEQMLYRFRYDDGTFYPRNEMQDVISKGVRLYCRLHSLFTPVIRDKDYHLRTYKSVVMANKLIDWLIAQGDCRTREEAMIFGVGLCDNGFMHHVLEKSEFKDEPLLFRFFADEEMEGSNMKHRLMKHDLKVVENVIAKSLLIKSNEGSYGFGLEDKNKVPIIKLVEKGSNAEMAGMEVGKKIFAINGDLVFMRPFSEVDCFLKSCLSSRKPLRVLVSTKPRETVKIPDSAEGLGFQIRGYGPSVVHAVGRGTVAAAAGLHPGQCIIKVNGINVSKETHASVIAHVTACRKYRRPTKQDSIQWVYNSIESAQEDLQKSNSKPPGDEAGDAFDCKVEEVIDKLNTMAIIDGKKEHVSLTVDNVHLEYGVVYEYDSTAGIKCNVVEKMVEPKGFFSLTAKILEALAKSDDHFVQNCTSLNSLNEVIPTDLQSKFSAVCNEKIERICQRISSYKKFSRVLKNRAWPTFKQAKPKISPLHSSDFCPTNCHVNVMEVSYPKTSAYLGSAFGVQLDSRKHNSHDKENKSEQGKLSPMVYIQHTITTMAAPSGLSLGQQDGHGLRYLLKEDDLETQDIYQKLLGKLQTALKEVEMCVCQTDDLLSSITYSPKLERKASESVVPTDSDNEKGERNSKRVCFNMAGDEQEDSGHDTISNRDSYSDCNSNRNSVTSFTSICSSQCSSYFHSDEMDSGDELPLNVRISRDKQDKIHSCLEHLFSQVDSITNLLKGQAVVRAFEQTKYLTPGRGLQEFQQEMEPKLSCPKRLRLHIKQDPWNLPSSVRNLAQNIRKFVEEVKCRIILALLEYSDSETQLRRDMVFCQSLVATVCAFSEQLMAALNQMFDNSKENEMETWEASRRWLDQIANAGVLFHFQSLLSPNLTDEQAMLEDTLVALFDLEKVSFYFKPSEEEPLVANVPLTYQAEGSRQALKVYFYIDSYHFEQLPQRLKNGGGFKIHPVLFAQALESMEGYYYRDNVLVEEFQAQINAASLEKVKQYNQKLRAFYLDKSNSPPDSTSKAAYVDKLMRPLNVLDELYRLVASFIRSKRTAACANTACSASGVGLLSVSSELCSRLGACHVIMCNSGVHRCTLSVTLEQAITLARSHGLPPCYIMQATDVMRKQGARVQNTAKNLGVRDRTPQSAPRLYKLCEPPPPVGEE</sequence>
<dbReference type="SMART" id="SM00325">
    <property type="entry name" value="RhoGEF"/>
    <property type="match status" value="1"/>
</dbReference>
<dbReference type="FunFam" id="2.30.42.10:FF:000085">
    <property type="entry name" value="Phosphatidylinositol-3,4,5-trisphosphate dependent Rac exchange factor 2"/>
    <property type="match status" value="1"/>
</dbReference>
<dbReference type="GO" id="GO:0007186">
    <property type="term" value="P:G protein-coupled receptor signaling pathway"/>
    <property type="evidence" value="ECO:0007669"/>
    <property type="project" value="TreeGrafter"/>
</dbReference>
<dbReference type="PROSITE" id="PS00741">
    <property type="entry name" value="DH_1"/>
    <property type="match status" value="1"/>
</dbReference>
<dbReference type="InterPro" id="IPR036034">
    <property type="entry name" value="PDZ_sf"/>
</dbReference>
<name>A0A2Y9EFI4_PHYMC</name>
<evidence type="ECO:0000256" key="1">
    <source>
        <dbReference type="ARBA" id="ARBA00022658"/>
    </source>
</evidence>
<dbReference type="GO" id="GO:0023051">
    <property type="term" value="P:regulation of signaling"/>
    <property type="evidence" value="ECO:0007669"/>
    <property type="project" value="TreeGrafter"/>
</dbReference>
<dbReference type="InterPro" id="IPR055251">
    <property type="entry name" value="SOS1_NGEF_PH"/>
</dbReference>
<evidence type="ECO:0000259" key="4">
    <source>
        <dbReference type="PROSITE" id="PS50010"/>
    </source>
</evidence>
<feature type="domain" description="DH" evidence="4">
    <location>
        <begin position="1"/>
        <end position="162"/>
    </location>
</feature>
<dbReference type="SUPFAM" id="SSF50729">
    <property type="entry name" value="PH domain-like"/>
    <property type="match status" value="1"/>
</dbReference>
<evidence type="ECO:0000259" key="3">
    <source>
        <dbReference type="PROSITE" id="PS50003"/>
    </source>
</evidence>
<dbReference type="CTD" id="80243"/>
<feature type="domain" description="DEP" evidence="6">
    <location>
        <begin position="481"/>
        <end position="550"/>
    </location>
</feature>
<dbReference type="SMART" id="SM00233">
    <property type="entry name" value="PH"/>
    <property type="match status" value="1"/>
</dbReference>
<dbReference type="InterPro" id="IPR000219">
    <property type="entry name" value="DH_dom"/>
</dbReference>
<dbReference type="FunFam" id="2.30.29.30:FF:000055">
    <property type="entry name" value="Phosphatidylinositol 3,4,5-trisphosphate-dependent Rac exchanger 1 protein-like"/>
    <property type="match status" value="1"/>
</dbReference>
<dbReference type="Pfam" id="PF00595">
    <property type="entry name" value="PDZ"/>
    <property type="match status" value="1"/>
</dbReference>
<dbReference type="CDD" id="cd04440">
    <property type="entry name" value="DEP_2_P-Rex"/>
    <property type="match status" value="1"/>
</dbReference>
<dbReference type="FunFam" id="1.20.900.10:FF:000018">
    <property type="entry name" value="Phosphatidylinositol-3,4, 5-trisphosphate-dependent Rac exchange factor 2, putative"/>
    <property type="match status" value="1"/>
</dbReference>
<dbReference type="RefSeq" id="XP_023982721.1">
    <property type="nucleotide sequence ID" value="XM_024126953.3"/>
</dbReference>
<dbReference type="PROSITE" id="PS50186">
    <property type="entry name" value="DEP"/>
    <property type="match status" value="2"/>
</dbReference>
<dbReference type="InterPro" id="IPR001478">
    <property type="entry name" value="PDZ"/>
</dbReference>
<proteinExistence type="predicted"/>
<dbReference type="PROSITE" id="PS50003">
    <property type="entry name" value="PH_DOMAIN"/>
    <property type="match status" value="1"/>
</dbReference>
<dbReference type="CDD" id="cd01224">
    <property type="entry name" value="PH_Collybistin_ASEF"/>
    <property type="match status" value="1"/>
</dbReference>
<evidence type="ECO:0000256" key="2">
    <source>
        <dbReference type="SAM" id="MobiDB-lite"/>
    </source>
</evidence>
<feature type="domain" description="PDZ" evidence="5">
    <location>
        <begin position="661"/>
        <end position="720"/>
    </location>
</feature>
<dbReference type="OrthoDB" id="660555at2759"/>
<organism evidence="7 8">
    <name type="scientific">Physeter macrocephalus</name>
    <name type="common">Sperm whale</name>
    <name type="synonym">Physeter catodon</name>
    <dbReference type="NCBI Taxonomy" id="9755"/>
    <lineage>
        <taxon>Eukaryota</taxon>
        <taxon>Metazoa</taxon>
        <taxon>Chordata</taxon>
        <taxon>Craniata</taxon>
        <taxon>Vertebrata</taxon>
        <taxon>Euteleostomi</taxon>
        <taxon>Mammalia</taxon>
        <taxon>Eutheria</taxon>
        <taxon>Laurasiatheria</taxon>
        <taxon>Artiodactyla</taxon>
        <taxon>Whippomorpha</taxon>
        <taxon>Cetacea</taxon>
        <taxon>Odontoceti</taxon>
        <taxon>Physeteridae</taxon>
        <taxon>Physeter</taxon>
    </lineage>
</organism>
<dbReference type="GeneID" id="102980518"/>
<evidence type="ECO:0000259" key="5">
    <source>
        <dbReference type="PROSITE" id="PS50106"/>
    </source>
</evidence>
<feature type="region of interest" description="Disordered" evidence="2">
    <location>
        <begin position="1044"/>
        <end position="1064"/>
    </location>
</feature>
<dbReference type="CDD" id="cd00160">
    <property type="entry name" value="RhoGEF"/>
    <property type="match status" value="1"/>
</dbReference>
<dbReference type="SMART" id="SM00228">
    <property type="entry name" value="PDZ"/>
    <property type="match status" value="2"/>
</dbReference>
<dbReference type="PROSITE" id="PS50106">
    <property type="entry name" value="PDZ"/>
    <property type="match status" value="2"/>
</dbReference>
<dbReference type="CDD" id="cd06710">
    <property type="entry name" value="PDZ_RGS12-like"/>
    <property type="match status" value="1"/>
</dbReference>
<feature type="domain" description="DEP" evidence="6">
    <location>
        <begin position="338"/>
        <end position="448"/>
    </location>
</feature>
<protein>
    <submittedName>
        <fullName evidence="8 9">Phosphatidylinositol 3,4,5-trisphosphate-dependent Rac exchanger 2 protein isoform X1</fullName>
    </submittedName>
</protein>
<dbReference type="Pfam" id="PF22697">
    <property type="entry name" value="SOS1_NGEF_PH"/>
    <property type="match status" value="1"/>
</dbReference>
<dbReference type="GO" id="GO:0005085">
    <property type="term" value="F:guanyl-nucleotide exchange factor activity"/>
    <property type="evidence" value="ECO:0007669"/>
    <property type="project" value="UniProtKB-KW"/>
</dbReference>
<evidence type="ECO:0000259" key="6">
    <source>
        <dbReference type="PROSITE" id="PS50186"/>
    </source>
</evidence>